<keyword evidence="2" id="KW-1185">Reference proteome</keyword>
<dbReference type="InterPro" id="IPR034660">
    <property type="entry name" value="DinB/YfiT-like"/>
</dbReference>
<dbReference type="RefSeq" id="WP_171609528.1">
    <property type="nucleotide sequence ID" value="NZ_WHPF01000016.1"/>
</dbReference>
<protein>
    <submittedName>
        <fullName evidence="1">DinB family protein</fullName>
    </submittedName>
</protein>
<evidence type="ECO:0000313" key="2">
    <source>
        <dbReference type="Proteomes" id="UP000598971"/>
    </source>
</evidence>
<dbReference type="SUPFAM" id="SSF109854">
    <property type="entry name" value="DinB/YfiT-like putative metalloenzymes"/>
    <property type="match status" value="1"/>
</dbReference>
<dbReference type="AlphaFoldDB" id="A0A8J8FHN6"/>
<dbReference type="Gene3D" id="1.20.120.450">
    <property type="entry name" value="dinb family like domain"/>
    <property type="match status" value="1"/>
</dbReference>
<organism evidence="1 2">
    <name type="scientific">Limnovirga soli</name>
    <dbReference type="NCBI Taxonomy" id="2656915"/>
    <lineage>
        <taxon>Bacteria</taxon>
        <taxon>Pseudomonadati</taxon>
        <taxon>Bacteroidota</taxon>
        <taxon>Chitinophagia</taxon>
        <taxon>Chitinophagales</taxon>
        <taxon>Chitinophagaceae</taxon>
        <taxon>Limnovirga</taxon>
    </lineage>
</organism>
<name>A0A8J8FHN6_9BACT</name>
<dbReference type="PANTHER" id="PTHR39473:SF1">
    <property type="entry name" value="DINB-LIKE DOMAIN-CONTAINING PROTEIN"/>
    <property type="match status" value="1"/>
</dbReference>
<proteinExistence type="predicted"/>
<accession>A0A8J8FHN6</accession>
<sequence>MHIQTAIYSVFEQLKEALEQVTPEEYHARCKALSNATIGQHTRHIIELFMELHKGYETGTVNYENRKRDIAIETDKILAIALLADISKNIEKADKALVLHSNYSIESEYAITVHTNYYRELIYNLEHTVHHMALIRVAINTLTNLTLPEGFGVATSTIKYRKQCAQ</sequence>
<dbReference type="PANTHER" id="PTHR39473">
    <property type="match status" value="1"/>
</dbReference>
<dbReference type="EMBL" id="WHPF01000016">
    <property type="protein sequence ID" value="NNV57582.1"/>
    <property type="molecule type" value="Genomic_DNA"/>
</dbReference>
<dbReference type="Proteomes" id="UP000598971">
    <property type="component" value="Unassembled WGS sequence"/>
</dbReference>
<comment type="caution">
    <text evidence="1">The sequence shown here is derived from an EMBL/GenBank/DDBJ whole genome shotgun (WGS) entry which is preliminary data.</text>
</comment>
<reference evidence="1" key="1">
    <citation type="submission" date="2019-10" db="EMBL/GenBank/DDBJ databases">
        <title>Draft genome sequence of Panacibacter sp. KCS-6.</title>
        <authorList>
            <person name="Yim K.J."/>
        </authorList>
    </citation>
    <scope>NUCLEOTIDE SEQUENCE</scope>
    <source>
        <strain evidence="1">KCS-6</strain>
    </source>
</reference>
<evidence type="ECO:0000313" key="1">
    <source>
        <dbReference type="EMBL" id="NNV57582.1"/>
    </source>
</evidence>
<gene>
    <name evidence="1" type="ORF">GD597_19080</name>
</gene>